<protein>
    <submittedName>
        <fullName evidence="3">Nitric oxide reductase activation protein</fullName>
    </submittedName>
</protein>
<dbReference type="SUPFAM" id="SSF53300">
    <property type="entry name" value="vWA-like"/>
    <property type="match status" value="1"/>
</dbReference>
<dbReference type="Proteomes" id="UP000011744">
    <property type="component" value="Unassembled WGS sequence"/>
</dbReference>
<sequence length="629" mass="70124">MSWLSILELEERVGTLWHRWVGEKASWPSFPEAEVTLESMRPRLAVFFRGVGGDRGLQIASAAARDSGHRLSFRQRIGMETERLVAATRDETSLSLPPAMALFPSAQLNRDLYVWLAAYFAVLEPSLPPDDPLAADLARIAQAARTTRAVLERFPGLRPRHGALCAALAEVRPQRRLSGMEAEVEAMVRALLADPDAALAELPAQAPRDYRPFLPVPLWGECRPGLSGALPPDDAEPEMGTGGEEGEDQVRRKAERRDEDNADRKDSLILNRFEKILAMADMVNVNRTADDTDEEEARKAAEDLDAITLSRHSRKAATKLKFDLDLPPSATDTSRLTGSFLLPEWDWRTNAYHHDHCSVLVGPAAEEGEGWEPDDAVRRHIRAVKRQFEALRTRPMLLRAQADGQELDTDALVRARADLAASGNGSDRVWLQHRAQERDLAVMVLVDASLSTDAWIDNRRVLDVEKEALAVFAHGLAACGDPFAVATFTSRKRDWVKVDVVKDFHEPFGDKAMRRIGAVRPGYYTRIGAAIRYSVARLEERPERHRLLLLLTDGKPNDVDHYEGRYGVEDTRKAVLEARAKGLAVFGVTIDRKAQGYFPHLFGRGHYAIIGHLAHLSAALPKIYRQLVA</sequence>
<dbReference type="STRING" id="1244869.H261_05002"/>
<evidence type="ECO:0000313" key="4">
    <source>
        <dbReference type="Proteomes" id="UP000011744"/>
    </source>
</evidence>
<gene>
    <name evidence="3" type="ORF">H261_05002</name>
</gene>
<dbReference type="InterPro" id="IPR002035">
    <property type="entry name" value="VWF_A"/>
</dbReference>
<dbReference type="RefSeq" id="WP_008615019.1">
    <property type="nucleotide sequence ID" value="NZ_AONQ01000009.1"/>
</dbReference>
<feature type="domain" description="VWFA" evidence="2">
    <location>
        <begin position="441"/>
        <end position="601"/>
    </location>
</feature>
<evidence type="ECO:0000256" key="1">
    <source>
        <dbReference type="SAM" id="MobiDB-lite"/>
    </source>
</evidence>
<evidence type="ECO:0000259" key="2">
    <source>
        <dbReference type="PROSITE" id="PS50234"/>
    </source>
</evidence>
<name>M2ZUP5_9PROT</name>
<dbReference type="InterPro" id="IPR051928">
    <property type="entry name" value="NorD/CobT"/>
</dbReference>
<dbReference type="PATRIC" id="fig|1244869.3.peg.1005"/>
<organism evidence="3 4">
    <name type="scientific">Paramagnetospirillum caucaseum</name>
    <dbReference type="NCBI Taxonomy" id="1244869"/>
    <lineage>
        <taxon>Bacteria</taxon>
        <taxon>Pseudomonadati</taxon>
        <taxon>Pseudomonadota</taxon>
        <taxon>Alphaproteobacteria</taxon>
        <taxon>Rhodospirillales</taxon>
        <taxon>Magnetospirillaceae</taxon>
        <taxon>Paramagnetospirillum</taxon>
    </lineage>
</organism>
<dbReference type="InterPro" id="IPR036465">
    <property type="entry name" value="vWFA_dom_sf"/>
</dbReference>
<proteinExistence type="predicted"/>
<dbReference type="SMART" id="SM00327">
    <property type="entry name" value="VWA"/>
    <property type="match status" value="1"/>
</dbReference>
<dbReference type="OrthoDB" id="9758211at2"/>
<feature type="compositionally biased region" description="Basic and acidic residues" evidence="1">
    <location>
        <begin position="248"/>
        <end position="263"/>
    </location>
</feature>
<evidence type="ECO:0000313" key="3">
    <source>
        <dbReference type="EMBL" id="EME71092.1"/>
    </source>
</evidence>
<dbReference type="Gene3D" id="3.40.50.410">
    <property type="entry name" value="von Willebrand factor, type A domain"/>
    <property type="match status" value="1"/>
</dbReference>
<dbReference type="AlphaFoldDB" id="M2ZUP5"/>
<feature type="region of interest" description="Disordered" evidence="1">
    <location>
        <begin position="225"/>
        <end position="263"/>
    </location>
</feature>
<accession>M2ZUP5</accession>
<dbReference type="PROSITE" id="PS50234">
    <property type="entry name" value="VWFA"/>
    <property type="match status" value="1"/>
</dbReference>
<dbReference type="PANTHER" id="PTHR41248">
    <property type="entry name" value="NORD PROTEIN"/>
    <property type="match status" value="1"/>
</dbReference>
<dbReference type="PANTHER" id="PTHR41248:SF1">
    <property type="entry name" value="NORD PROTEIN"/>
    <property type="match status" value="1"/>
</dbReference>
<dbReference type="eggNOG" id="COG4548">
    <property type="taxonomic scope" value="Bacteria"/>
</dbReference>
<comment type="caution">
    <text evidence="3">The sequence shown here is derived from an EMBL/GenBank/DDBJ whole genome shotgun (WGS) entry which is preliminary data.</text>
</comment>
<keyword evidence="4" id="KW-1185">Reference proteome</keyword>
<dbReference type="CDD" id="cd01454">
    <property type="entry name" value="vWA_norD_type"/>
    <property type="match status" value="1"/>
</dbReference>
<dbReference type="Pfam" id="PF00092">
    <property type="entry name" value="VWA"/>
    <property type="match status" value="1"/>
</dbReference>
<dbReference type="EMBL" id="AONQ01000009">
    <property type="protein sequence ID" value="EME71092.1"/>
    <property type="molecule type" value="Genomic_DNA"/>
</dbReference>
<reference evidence="3 4" key="1">
    <citation type="journal article" date="2014" name="Genome Announc.">
        <title>Draft Genome Sequence of Magnetospirillum sp. Strain SO-1, a Freshwater Magnetotactic Bacterium Isolated from the Ol'khovka River, Russia.</title>
        <authorList>
            <person name="Grouzdev D.S."/>
            <person name="Dziuba M.V."/>
            <person name="Sukhacheva M.S."/>
            <person name="Mardanov A.V."/>
            <person name="Beletskiy A.V."/>
            <person name="Kuznetsov B.B."/>
            <person name="Skryabin K.G."/>
        </authorList>
    </citation>
    <scope>NUCLEOTIDE SEQUENCE [LARGE SCALE GENOMIC DNA]</scope>
    <source>
        <strain evidence="3 4">SO-1</strain>
    </source>
</reference>